<gene>
    <name evidence="1" type="ORF">N479_14545</name>
</gene>
<dbReference type="InterPro" id="IPR027417">
    <property type="entry name" value="P-loop_NTPase"/>
</dbReference>
<dbReference type="PANTHER" id="PTHR34301:SF8">
    <property type="entry name" value="ATPASE DOMAIN-CONTAINING PROTEIN"/>
    <property type="match status" value="1"/>
</dbReference>
<accession>A0A0F6AB43</accession>
<evidence type="ECO:0000313" key="1">
    <source>
        <dbReference type="EMBL" id="KKE83358.1"/>
    </source>
</evidence>
<sequence>MQLDNYKEGIKLYNTQNTSAHMVKSNFVIRLRQYKKLWQSIKDADMAHPEQHYIIQGVRGSGKTTMLRRLAIEVEEDQQLSSWLIPITFKEEEYGISSLFTFWERLAEELAEFNSALFGTLFETVDDLEDNEIKQLIAVIDQTLITHNKKIILFIDNIAELFEPFSQHEGEILREVLTTNNNIRIFGGSAVRLEAFFDNTAPFYQFFTVETLTGLKKNETIALLNKLSEHAGEKEQQTLKLLLKNEPEKVESIRRLTGDIPRTMVILFNILVEGAKGSTFRLLEETIDKTTPLYKHRMDDLTAQQKPIVNAIALNWDAISVKELTEKTRLPSKQISAQLRQLEKQWIIEKTTTHTKNHLYALKERFFNIWYLMRYGRRKDRKKVSGSPSLWKYGALERIY</sequence>
<proteinExistence type="predicted"/>
<dbReference type="InterPro" id="IPR036388">
    <property type="entry name" value="WH-like_DNA-bd_sf"/>
</dbReference>
<dbReference type="SUPFAM" id="SSF46785">
    <property type="entry name" value="Winged helix' DNA-binding domain"/>
    <property type="match status" value="1"/>
</dbReference>
<dbReference type="AlphaFoldDB" id="A0A0F6AB43"/>
<dbReference type="PATRIC" id="fig|1129367.4.peg.2741"/>
<dbReference type="InterPro" id="IPR036390">
    <property type="entry name" value="WH_DNA-bd_sf"/>
</dbReference>
<comment type="caution">
    <text evidence="1">The sequence shown here is derived from an EMBL/GenBank/DDBJ whole genome shotgun (WGS) entry which is preliminary data.</text>
</comment>
<organism evidence="1 2">
    <name type="scientific">Pseudoalteromonas luteoviolacea S4054</name>
    <dbReference type="NCBI Taxonomy" id="1129367"/>
    <lineage>
        <taxon>Bacteria</taxon>
        <taxon>Pseudomonadati</taxon>
        <taxon>Pseudomonadota</taxon>
        <taxon>Gammaproteobacteria</taxon>
        <taxon>Alteromonadales</taxon>
        <taxon>Pseudoalteromonadaceae</taxon>
        <taxon>Pseudoalteromonas</taxon>
    </lineage>
</organism>
<evidence type="ECO:0008006" key="3">
    <source>
        <dbReference type="Google" id="ProtNLM"/>
    </source>
</evidence>
<name>A0A0F6AB43_9GAMM</name>
<dbReference type="PANTHER" id="PTHR34301">
    <property type="entry name" value="DNA-BINDING PROTEIN-RELATED"/>
    <property type="match status" value="1"/>
</dbReference>
<dbReference type="EMBL" id="AUXW01000148">
    <property type="protein sequence ID" value="KKE83358.1"/>
    <property type="molecule type" value="Genomic_DNA"/>
</dbReference>
<evidence type="ECO:0000313" key="2">
    <source>
        <dbReference type="Proteomes" id="UP000033434"/>
    </source>
</evidence>
<dbReference type="Proteomes" id="UP000033434">
    <property type="component" value="Unassembled WGS sequence"/>
</dbReference>
<dbReference type="Gene3D" id="1.10.10.10">
    <property type="entry name" value="Winged helix-like DNA-binding domain superfamily/Winged helix DNA-binding domain"/>
    <property type="match status" value="1"/>
</dbReference>
<dbReference type="Gene3D" id="3.40.50.300">
    <property type="entry name" value="P-loop containing nucleotide triphosphate hydrolases"/>
    <property type="match status" value="1"/>
</dbReference>
<dbReference type="SUPFAM" id="SSF52540">
    <property type="entry name" value="P-loop containing nucleoside triphosphate hydrolases"/>
    <property type="match status" value="1"/>
</dbReference>
<protein>
    <recommendedName>
        <fullName evidence="3">AAA+ ATPase domain-containing protein</fullName>
    </recommendedName>
</protein>
<dbReference type="RefSeq" id="WP_046356339.1">
    <property type="nucleotide sequence ID" value="NZ_AUXW01000148.1"/>
</dbReference>
<reference evidence="1 2" key="1">
    <citation type="journal article" date="2015" name="BMC Genomics">
        <title>Genome mining reveals unlocked bioactive potential of marine Gram-negative bacteria.</title>
        <authorList>
            <person name="Machado H."/>
            <person name="Sonnenschein E.C."/>
            <person name="Melchiorsen J."/>
            <person name="Gram L."/>
        </authorList>
    </citation>
    <scope>NUCLEOTIDE SEQUENCE [LARGE SCALE GENOMIC DNA]</scope>
    <source>
        <strain evidence="1 2">S4054</strain>
    </source>
</reference>